<dbReference type="Proteomes" id="UP000465361">
    <property type="component" value="Unassembled WGS sequence"/>
</dbReference>
<evidence type="ECO:0000256" key="1">
    <source>
        <dbReference type="SAM" id="MobiDB-lite"/>
    </source>
</evidence>
<dbReference type="InterPro" id="IPR023606">
    <property type="entry name" value="CoA-Trfase_III_dom_1_sf"/>
</dbReference>
<feature type="region of interest" description="Disordered" evidence="1">
    <location>
        <begin position="348"/>
        <end position="368"/>
    </location>
</feature>
<dbReference type="SUPFAM" id="SSF89796">
    <property type="entry name" value="CoA-transferase family III (CaiB/BaiF)"/>
    <property type="match status" value="1"/>
</dbReference>
<reference evidence="2 3" key="1">
    <citation type="journal article" date="2019" name="Emerg. Microbes Infect.">
        <title>Comprehensive subspecies identification of 175 nontuberculous mycobacteria species based on 7547 genomic profiles.</title>
        <authorList>
            <person name="Matsumoto Y."/>
            <person name="Kinjo T."/>
            <person name="Motooka D."/>
            <person name="Nabeya D."/>
            <person name="Jung N."/>
            <person name="Uechi K."/>
            <person name="Horii T."/>
            <person name="Iida T."/>
            <person name="Fujita J."/>
            <person name="Nakamura S."/>
        </authorList>
    </citation>
    <scope>NUCLEOTIDE SEQUENCE [LARGE SCALE GENOMIC DNA]</scope>
    <source>
        <strain evidence="2 3">JCM 17322</strain>
    </source>
</reference>
<proteinExistence type="predicted"/>
<name>A0A7I9XVY2_9MYCO</name>
<dbReference type="InterPro" id="IPR003673">
    <property type="entry name" value="CoA-Trfase_fam_III"/>
</dbReference>
<keyword evidence="2" id="KW-0808">Transferase</keyword>
<keyword evidence="3" id="KW-1185">Reference proteome</keyword>
<dbReference type="AlphaFoldDB" id="A0A7I9XVY2"/>
<accession>A0A7I9XVY2</accession>
<organism evidence="2 3">
    <name type="scientific">Mycobacterium botniense</name>
    <dbReference type="NCBI Taxonomy" id="84962"/>
    <lineage>
        <taxon>Bacteria</taxon>
        <taxon>Bacillati</taxon>
        <taxon>Actinomycetota</taxon>
        <taxon>Actinomycetes</taxon>
        <taxon>Mycobacteriales</taxon>
        <taxon>Mycobacteriaceae</taxon>
        <taxon>Mycobacterium</taxon>
    </lineage>
</organism>
<evidence type="ECO:0000313" key="2">
    <source>
        <dbReference type="EMBL" id="GFG73949.1"/>
    </source>
</evidence>
<sequence>MTAATTAPREDNERVGSLGIPGAVRRQAGRVADDIAAAITALGGRPVRVDADEILTGRAALLGLAPADGVSAGGATRLLAAADGWWALTLSRPDDIDAVPALLESATVGRDPWGPISRASSARAAAELVDRARLLGMPAALLGESAPTPPQVTVHTDTANVPLTDLLVADLSSLWAGPLCGRLLAAAGATVVKVETPQRPDGTRAGHRGFFDWVNSEKLSYAVDLNSAELSELLTAADVVIEGSRPGALLRRGLGAHQLPARPGRVWLRITGYGPAHPERVAFGDDAAVSGGLVAPGPRFCGDAIADPLTGLEATRAVLESLGRGGGEIIDISLAGVAATYASLPAAGPERDCLRPPTPPPRKASELGADTAAVRRLVAARRVPC</sequence>
<dbReference type="PANTHER" id="PTHR48228">
    <property type="entry name" value="SUCCINYL-COA--D-CITRAMALATE COA-TRANSFERASE"/>
    <property type="match status" value="1"/>
</dbReference>
<dbReference type="Pfam" id="PF02515">
    <property type="entry name" value="CoA_transf_3"/>
    <property type="match status" value="1"/>
</dbReference>
<evidence type="ECO:0000313" key="3">
    <source>
        <dbReference type="Proteomes" id="UP000465361"/>
    </source>
</evidence>
<comment type="caution">
    <text evidence="2">The sequence shown here is derived from an EMBL/GenBank/DDBJ whole genome shotgun (WGS) entry which is preliminary data.</text>
</comment>
<dbReference type="PANTHER" id="PTHR48228:SF5">
    <property type="entry name" value="ALPHA-METHYLACYL-COA RACEMASE"/>
    <property type="match status" value="1"/>
</dbReference>
<dbReference type="GO" id="GO:0016740">
    <property type="term" value="F:transferase activity"/>
    <property type="evidence" value="ECO:0007669"/>
    <property type="project" value="UniProtKB-KW"/>
</dbReference>
<protein>
    <submittedName>
        <fullName evidence="2">CoA transferase</fullName>
    </submittedName>
</protein>
<gene>
    <name evidence="2" type="ORF">MBOT_13140</name>
</gene>
<feature type="region of interest" description="Disordered" evidence="1">
    <location>
        <begin position="1"/>
        <end position="20"/>
    </location>
</feature>
<dbReference type="Gene3D" id="3.40.50.10540">
    <property type="entry name" value="Crotonobetainyl-coa:carnitine coa-transferase, domain 1"/>
    <property type="match status" value="1"/>
</dbReference>
<dbReference type="EMBL" id="BLKW01000002">
    <property type="protein sequence ID" value="GFG73949.1"/>
    <property type="molecule type" value="Genomic_DNA"/>
</dbReference>
<dbReference type="InterPro" id="IPR050509">
    <property type="entry name" value="CoA-transferase_III"/>
</dbReference>